<dbReference type="SUPFAM" id="SSF55008">
    <property type="entry name" value="HMA, heavy metal-associated domain"/>
    <property type="match status" value="1"/>
</dbReference>
<dbReference type="InterPro" id="IPR017969">
    <property type="entry name" value="Heavy-metal-associated_CS"/>
</dbReference>
<feature type="domain" description="HMA" evidence="2">
    <location>
        <begin position="5"/>
        <end position="71"/>
    </location>
</feature>
<dbReference type="STRING" id="640635.SAMN04489806_0823"/>
<dbReference type="EMBL" id="FNRY01000001">
    <property type="protein sequence ID" value="SEB48704.1"/>
    <property type="molecule type" value="Genomic_DNA"/>
</dbReference>
<evidence type="ECO:0000259" key="2">
    <source>
        <dbReference type="PROSITE" id="PS50846"/>
    </source>
</evidence>
<sequence>MTTATRTVLRSSEFTCPSCVGKIEKALRRVEGVSEATVHFETGRIDVEHDPVAAPVDDLVATVAAAGYRAAPSAF</sequence>
<evidence type="ECO:0000313" key="3">
    <source>
        <dbReference type="EMBL" id="SEB48704.1"/>
    </source>
</evidence>
<accession>A0A1H4JQU5</accession>
<dbReference type="AlphaFoldDB" id="A0A1H4JQU5"/>
<evidence type="ECO:0000313" key="4">
    <source>
        <dbReference type="Proteomes" id="UP000199183"/>
    </source>
</evidence>
<dbReference type="InterPro" id="IPR006121">
    <property type="entry name" value="HMA_dom"/>
</dbReference>
<proteinExistence type="predicted"/>
<dbReference type="Gene3D" id="3.30.70.100">
    <property type="match status" value="1"/>
</dbReference>
<evidence type="ECO:0000256" key="1">
    <source>
        <dbReference type="ARBA" id="ARBA00022723"/>
    </source>
</evidence>
<keyword evidence="4" id="KW-1185">Reference proteome</keyword>
<dbReference type="OrthoDB" id="8687281at2"/>
<dbReference type="RefSeq" id="WP_091180220.1">
    <property type="nucleotide sequence ID" value="NZ_FNRY01000001.1"/>
</dbReference>
<dbReference type="GO" id="GO:0046872">
    <property type="term" value="F:metal ion binding"/>
    <property type="evidence" value="ECO:0007669"/>
    <property type="project" value="UniProtKB-KW"/>
</dbReference>
<organism evidence="3 4">
    <name type="scientific">Paramicrobacterium humi</name>
    <dbReference type="NCBI Taxonomy" id="640635"/>
    <lineage>
        <taxon>Bacteria</taxon>
        <taxon>Bacillati</taxon>
        <taxon>Actinomycetota</taxon>
        <taxon>Actinomycetes</taxon>
        <taxon>Micrococcales</taxon>
        <taxon>Microbacteriaceae</taxon>
        <taxon>Paramicrobacterium</taxon>
    </lineage>
</organism>
<dbReference type="InterPro" id="IPR036163">
    <property type="entry name" value="HMA_dom_sf"/>
</dbReference>
<dbReference type="Pfam" id="PF00403">
    <property type="entry name" value="HMA"/>
    <property type="match status" value="1"/>
</dbReference>
<reference evidence="3 4" key="1">
    <citation type="submission" date="2016-10" db="EMBL/GenBank/DDBJ databases">
        <authorList>
            <person name="de Groot N.N."/>
        </authorList>
    </citation>
    <scope>NUCLEOTIDE SEQUENCE [LARGE SCALE GENOMIC DNA]</scope>
    <source>
        <strain evidence="3 4">DSM 21799</strain>
    </source>
</reference>
<gene>
    <name evidence="3" type="ORF">SAMN04489806_0823</name>
</gene>
<protein>
    <submittedName>
        <fullName evidence="3">Copper chaperone CopZ</fullName>
    </submittedName>
</protein>
<keyword evidence="1" id="KW-0479">Metal-binding</keyword>
<dbReference type="CDD" id="cd00371">
    <property type="entry name" value="HMA"/>
    <property type="match status" value="1"/>
</dbReference>
<dbReference type="PROSITE" id="PS01047">
    <property type="entry name" value="HMA_1"/>
    <property type="match status" value="1"/>
</dbReference>
<dbReference type="Proteomes" id="UP000199183">
    <property type="component" value="Unassembled WGS sequence"/>
</dbReference>
<name>A0A1H4JQU5_9MICO</name>
<dbReference type="PROSITE" id="PS50846">
    <property type="entry name" value="HMA_2"/>
    <property type="match status" value="1"/>
</dbReference>